<dbReference type="Proteomes" id="UP001432322">
    <property type="component" value="Unassembled WGS sequence"/>
</dbReference>
<feature type="non-terminal residue" evidence="1">
    <location>
        <position position="262"/>
    </location>
</feature>
<organism evidence="1 2">
    <name type="scientific">Pristionchus fissidentatus</name>
    <dbReference type="NCBI Taxonomy" id="1538716"/>
    <lineage>
        <taxon>Eukaryota</taxon>
        <taxon>Metazoa</taxon>
        <taxon>Ecdysozoa</taxon>
        <taxon>Nematoda</taxon>
        <taxon>Chromadorea</taxon>
        <taxon>Rhabditida</taxon>
        <taxon>Rhabditina</taxon>
        <taxon>Diplogasteromorpha</taxon>
        <taxon>Diplogasteroidea</taxon>
        <taxon>Neodiplogasteridae</taxon>
        <taxon>Pristionchus</taxon>
    </lineage>
</organism>
<keyword evidence="2" id="KW-1185">Reference proteome</keyword>
<gene>
    <name evidence="1" type="ORF">PFISCL1PPCAC_24511</name>
</gene>
<dbReference type="EMBL" id="BTSY01000006">
    <property type="protein sequence ID" value="GMT33214.1"/>
    <property type="molecule type" value="Genomic_DNA"/>
</dbReference>
<evidence type="ECO:0000313" key="1">
    <source>
        <dbReference type="EMBL" id="GMT33214.1"/>
    </source>
</evidence>
<feature type="non-terminal residue" evidence="1">
    <location>
        <position position="1"/>
    </location>
</feature>
<proteinExistence type="predicted"/>
<comment type="caution">
    <text evidence="1">The sequence shown here is derived from an EMBL/GenBank/DDBJ whole genome shotgun (WGS) entry which is preliminary data.</text>
</comment>
<evidence type="ECO:0000313" key="2">
    <source>
        <dbReference type="Proteomes" id="UP001432322"/>
    </source>
</evidence>
<name>A0AAV5WM62_9BILA</name>
<reference evidence="1" key="1">
    <citation type="submission" date="2023-10" db="EMBL/GenBank/DDBJ databases">
        <title>Genome assembly of Pristionchus species.</title>
        <authorList>
            <person name="Yoshida K."/>
            <person name="Sommer R.J."/>
        </authorList>
    </citation>
    <scope>NUCLEOTIDE SEQUENCE</scope>
    <source>
        <strain evidence="1">RS5133</strain>
    </source>
</reference>
<accession>A0AAV5WM62</accession>
<sequence length="262" mass="29875">LFSLKMTPDEMRIESFEKSKRLAEEVAEECEKKADPDLNDKIMGQMGKVVADALSSLLSKKPFLSNSLAILSEELRGYLHKGEKSIFFKLVVAFSIMMDEWTGVVIGARESTKISAVIDNDVDGVESTVIDSAAPDIRSSIFSRLVSKRKLEDTVITSNNYRNELIDNFLQKSSIMYRPFVKRELRDTVITSNNYRNDQIEEVASKKRCFVRKTIWRRDCEDCSFSTLSESELAAHRTEQQCPRCKKMIIGCLMPAHCQNHI</sequence>
<protein>
    <submittedName>
        <fullName evidence="1">Uncharacterized protein</fullName>
    </submittedName>
</protein>
<dbReference type="AlphaFoldDB" id="A0AAV5WM62"/>